<dbReference type="PANTHER" id="PTHR12209">
    <property type="entry name" value="NON-SPECIFIC SERINE/THREONINE PROTEIN KINASE"/>
    <property type="match status" value="1"/>
</dbReference>
<keyword evidence="3" id="KW-0723">Serine/threonine-protein kinase</keyword>
<dbReference type="Pfam" id="PF00069">
    <property type="entry name" value="Pkinase"/>
    <property type="match status" value="1"/>
</dbReference>
<evidence type="ECO:0000256" key="9">
    <source>
        <dbReference type="ARBA" id="ARBA00047899"/>
    </source>
</evidence>
<dbReference type="Gene3D" id="1.10.510.10">
    <property type="entry name" value="Transferase(Phosphotransferase) domain 1"/>
    <property type="match status" value="1"/>
</dbReference>
<dbReference type="PROSITE" id="PS00109">
    <property type="entry name" value="PROTEIN_KINASE_TYR"/>
    <property type="match status" value="1"/>
</dbReference>
<dbReference type="InterPro" id="IPR022495">
    <property type="entry name" value="Bud32"/>
</dbReference>
<evidence type="ECO:0000259" key="11">
    <source>
        <dbReference type="PROSITE" id="PS50011"/>
    </source>
</evidence>
<reference evidence="12 13" key="1">
    <citation type="submission" date="2021-02" db="EMBL/GenBank/DDBJ databases">
        <title>Variation within the Batrachochytrium salamandrivorans European outbreak.</title>
        <authorList>
            <person name="Kelly M."/>
            <person name="Pasmans F."/>
            <person name="Shea T.P."/>
            <person name="Munoz J.F."/>
            <person name="Carranza S."/>
            <person name="Cuomo C.A."/>
            <person name="Martel A."/>
        </authorList>
    </citation>
    <scope>NUCLEOTIDE SEQUENCE [LARGE SCALE GENOMIC DNA]</scope>
    <source>
        <strain evidence="12 13">AMFP18/2</strain>
    </source>
</reference>
<keyword evidence="4" id="KW-0808">Transferase</keyword>
<dbReference type="PANTHER" id="PTHR12209:SF0">
    <property type="entry name" value="EKC_KEOPS COMPLEX SUBUNIT TP53RK"/>
    <property type="match status" value="1"/>
</dbReference>
<evidence type="ECO:0000256" key="10">
    <source>
        <dbReference type="ARBA" id="ARBA00048679"/>
    </source>
</evidence>
<feature type="domain" description="Protein kinase" evidence="11">
    <location>
        <begin position="17"/>
        <end position="232"/>
    </location>
</feature>
<organism evidence="12 13">
    <name type="scientific">Batrachochytrium salamandrivorans</name>
    <dbReference type="NCBI Taxonomy" id="1357716"/>
    <lineage>
        <taxon>Eukaryota</taxon>
        <taxon>Fungi</taxon>
        <taxon>Fungi incertae sedis</taxon>
        <taxon>Chytridiomycota</taxon>
        <taxon>Chytridiomycota incertae sedis</taxon>
        <taxon>Chytridiomycetes</taxon>
        <taxon>Rhizophydiales</taxon>
        <taxon>Rhizophydiales incertae sedis</taxon>
        <taxon>Batrachochytrium</taxon>
    </lineage>
</organism>
<evidence type="ECO:0000313" key="13">
    <source>
        <dbReference type="Proteomes" id="UP001648503"/>
    </source>
</evidence>
<evidence type="ECO:0000256" key="4">
    <source>
        <dbReference type="ARBA" id="ARBA00022679"/>
    </source>
</evidence>
<comment type="similarity">
    <text evidence="1">Belongs to the protein kinase superfamily. BUD32 family.</text>
</comment>
<dbReference type="NCBIfam" id="NF011463">
    <property type="entry name" value="PRK14879.1-4"/>
    <property type="match status" value="1"/>
</dbReference>
<evidence type="ECO:0000256" key="6">
    <source>
        <dbReference type="ARBA" id="ARBA00022741"/>
    </source>
</evidence>
<dbReference type="SUPFAM" id="SSF56112">
    <property type="entry name" value="Protein kinase-like (PK-like)"/>
    <property type="match status" value="1"/>
</dbReference>
<comment type="catalytic activity">
    <reaction evidence="10">
        <text>L-seryl-[protein] + ATP = O-phospho-L-seryl-[protein] + ADP + H(+)</text>
        <dbReference type="Rhea" id="RHEA:17989"/>
        <dbReference type="Rhea" id="RHEA-COMP:9863"/>
        <dbReference type="Rhea" id="RHEA-COMP:11604"/>
        <dbReference type="ChEBI" id="CHEBI:15378"/>
        <dbReference type="ChEBI" id="CHEBI:29999"/>
        <dbReference type="ChEBI" id="CHEBI:30616"/>
        <dbReference type="ChEBI" id="CHEBI:83421"/>
        <dbReference type="ChEBI" id="CHEBI:456216"/>
        <dbReference type="EC" id="2.7.11.1"/>
    </reaction>
</comment>
<keyword evidence="5" id="KW-0819">tRNA processing</keyword>
<dbReference type="SMART" id="SM00220">
    <property type="entry name" value="S_TKc"/>
    <property type="match status" value="1"/>
</dbReference>
<dbReference type="InterPro" id="IPR000719">
    <property type="entry name" value="Prot_kinase_dom"/>
</dbReference>
<dbReference type="EMBL" id="JAFCIX010000242">
    <property type="protein sequence ID" value="KAH6596255.1"/>
    <property type="molecule type" value="Genomic_DNA"/>
</dbReference>
<evidence type="ECO:0000256" key="2">
    <source>
        <dbReference type="ARBA" id="ARBA00012513"/>
    </source>
</evidence>
<dbReference type="NCBIfam" id="TIGR03724">
    <property type="entry name" value="arch_bud32"/>
    <property type="match status" value="1"/>
</dbReference>
<dbReference type="PROSITE" id="PS50011">
    <property type="entry name" value="PROTEIN_KINASE_DOM"/>
    <property type="match status" value="1"/>
</dbReference>
<evidence type="ECO:0000256" key="8">
    <source>
        <dbReference type="ARBA" id="ARBA00022840"/>
    </source>
</evidence>
<evidence type="ECO:0000256" key="5">
    <source>
        <dbReference type="ARBA" id="ARBA00022694"/>
    </source>
</evidence>
<keyword evidence="8" id="KW-0067">ATP-binding</keyword>
<evidence type="ECO:0000256" key="7">
    <source>
        <dbReference type="ARBA" id="ARBA00022777"/>
    </source>
</evidence>
<keyword evidence="7" id="KW-0418">Kinase</keyword>
<proteinExistence type="inferred from homology"/>
<evidence type="ECO:0000313" key="12">
    <source>
        <dbReference type="EMBL" id="KAH6596255.1"/>
    </source>
</evidence>
<dbReference type="Proteomes" id="UP001648503">
    <property type="component" value="Unassembled WGS sequence"/>
</dbReference>
<evidence type="ECO:0000256" key="1">
    <source>
        <dbReference type="ARBA" id="ARBA00010630"/>
    </source>
</evidence>
<keyword evidence="6" id="KW-0547">Nucleotide-binding</keyword>
<dbReference type="EC" id="2.7.11.1" evidence="2"/>
<accession>A0ABQ8FD99</accession>
<comment type="catalytic activity">
    <reaction evidence="9">
        <text>L-threonyl-[protein] + ATP = O-phospho-L-threonyl-[protein] + ADP + H(+)</text>
        <dbReference type="Rhea" id="RHEA:46608"/>
        <dbReference type="Rhea" id="RHEA-COMP:11060"/>
        <dbReference type="Rhea" id="RHEA-COMP:11605"/>
        <dbReference type="ChEBI" id="CHEBI:15378"/>
        <dbReference type="ChEBI" id="CHEBI:30013"/>
        <dbReference type="ChEBI" id="CHEBI:30616"/>
        <dbReference type="ChEBI" id="CHEBI:61977"/>
        <dbReference type="ChEBI" id="CHEBI:456216"/>
        <dbReference type="EC" id="2.7.11.1"/>
    </reaction>
</comment>
<dbReference type="InterPro" id="IPR011009">
    <property type="entry name" value="Kinase-like_dom_sf"/>
</dbReference>
<gene>
    <name evidence="12" type="ORF">BASA50_005298</name>
</gene>
<comment type="caution">
    <text evidence="12">The sequence shown here is derived from an EMBL/GenBank/DDBJ whole genome shotgun (WGS) entry which is preliminary data.</text>
</comment>
<sequence>MGGNCQHSLVDVNQEMTPVPDVIKQGAEARIYECDFMGRRTIAKERFRKAYRHPVLDEKLTARRVIQEARCLNRLQRERIDVPALYLLDTVNSTIYMEYVVGDTIRDVLHGSANSPSQLESIAQSIGSGLAQIHDLNLIHGDLTTSNMILRQDTRKLVWIDFGLSYTSTLTEDKGVDLYVLERAIMSTHPNEAKDLFESIINHYKKKSKNAKQVLVKFEEVRLRGRKRTAFG</sequence>
<dbReference type="InterPro" id="IPR008266">
    <property type="entry name" value="Tyr_kinase_AS"/>
</dbReference>
<protein>
    <recommendedName>
        <fullName evidence="2">non-specific serine/threonine protein kinase</fullName>
        <ecNumber evidence="2">2.7.11.1</ecNumber>
    </recommendedName>
</protein>
<keyword evidence="13" id="KW-1185">Reference proteome</keyword>
<evidence type="ECO:0000256" key="3">
    <source>
        <dbReference type="ARBA" id="ARBA00022527"/>
    </source>
</evidence>
<name>A0ABQ8FD99_9FUNG</name>
<dbReference type="Gene3D" id="3.30.200.20">
    <property type="entry name" value="Phosphorylase Kinase, domain 1"/>
    <property type="match status" value="1"/>
</dbReference>